<dbReference type="InterPro" id="IPR029058">
    <property type="entry name" value="AB_hydrolase_fold"/>
</dbReference>
<comment type="caution">
    <text evidence="1">The sequence shown here is derived from an EMBL/GenBank/DDBJ whole genome shotgun (WGS) entry which is preliminary data.</text>
</comment>
<gene>
    <name evidence="1" type="ORF">C9J12_27120</name>
</gene>
<dbReference type="OrthoDB" id="5810117at2"/>
<reference evidence="1 2" key="1">
    <citation type="submission" date="2018-01" db="EMBL/GenBank/DDBJ databases">
        <title>Whole genome sequencing of Histamine producing bacteria.</title>
        <authorList>
            <person name="Butler K."/>
        </authorList>
    </citation>
    <scope>NUCLEOTIDE SEQUENCE [LARGE SCALE GENOMIC DNA]</scope>
    <source>
        <strain evidence="1 2">JCM 12947</strain>
    </source>
</reference>
<name>A0A2T3J6W7_9GAMM</name>
<dbReference type="SUPFAM" id="SSF53474">
    <property type="entry name" value="alpha/beta-Hydrolases"/>
    <property type="match status" value="1"/>
</dbReference>
<organism evidence="1 2">
    <name type="scientific">Photobacterium frigidiphilum</name>
    <dbReference type="NCBI Taxonomy" id="264736"/>
    <lineage>
        <taxon>Bacteria</taxon>
        <taxon>Pseudomonadati</taxon>
        <taxon>Pseudomonadota</taxon>
        <taxon>Gammaproteobacteria</taxon>
        <taxon>Vibrionales</taxon>
        <taxon>Vibrionaceae</taxon>
        <taxon>Photobacterium</taxon>
    </lineage>
</organism>
<evidence type="ECO:0008006" key="3">
    <source>
        <dbReference type="Google" id="ProtNLM"/>
    </source>
</evidence>
<dbReference type="RefSeq" id="WP_107245977.1">
    <property type="nucleotide sequence ID" value="NZ_PYMJ01000050.1"/>
</dbReference>
<dbReference type="Proteomes" id="UP000240987">
    <property type="component" value="Unassembled WGS sequence"/>
</dbReference>
<keyword evidence="2" id="KW-1185">Reference proteome</keyword>
<proteinExistence type="predicted"/>
<accession>A0A2T3J6W7</accession>
<dbReference type="EMBL" id="PYMJ01000050">
    <property type="protein sequence ID" value="PSU44489.1"/>
    <property type="molecule type" value="Genomic_DNA"/>
</dbReference>
<dbReference type="AlphaFoldDB" id="A0A2T3J6W7"/>
<sequence length="348" mass="39641">MGKSILLVVHGIGEHTADSIKKTVVDAANEALKRYSFMKEEKFEDHVEVIGVSYDDIFETERELIATNAKTLKEILKGTDFSSTLIDELERINEDKFLTTHALDVLFYAGLHCEQVRSRVLRSIAKTLEGDEEVHIMAHSMGTAVVQDTLHKAFTGGFDGIKDSNLDPHVHKINSLWMVANTSQVFFDWNPLGTNIDPQESMVNPSMNESGCVLKFFNLLHQYDLVGQARPFESPPNWEVFKDNPEDPQTHFYHHIGTEDFYTSKNPHDLGQYIEDPKVSNLFLKTMMPTVFNPSPQEEKEATLKIPSINEQAKDIIEYAKNGLKDVDDFKAFIKMIRDFKNKLDDLT</sequence>
<evidence type="ECO:0000313" key="1">
    <source>
        <dbReference type="EMBL" id="PSU44489.1"/>
    </source>
</evidence>
<protein>
    <recommendedName>
        <fullName evidence="3">Alpha/beta hydrolase</fullName>
    </recommendedName>
</protein>
<evidence type="ECO:0000313" key="2">
    <source>
        <dbReference type="Proteomes" id="UP000240987"/>
    </source>
</evidence>